<feature type="chain" id="PRO_5021860832" evidence="1">
    <location>
        <begin position="21"/>
        <end position="135"/>
    </location>
</feature>
<sequence precursor="true">MRSISLLTILALLYCPLACAVGHGYGVSSQLGDDSKTESPVCCCCSSKSSESDPIEPNDSDSQHKTCQGICNGAVQERHDVSIDLPELALLAFYPAFPSVSLDESTTLRKRDSVLSDKHVLSGRQLRTLFVALTC</sequence>
<gene>
    <name evidence="2" type="ORF">Pan97_45550</name>
</gene>
<protein>
    <submittedName>
        <fullName evidence="2">Uncharacterized protein</fullName>
    </submittedName>
</protein>
<evidence type="ECO:0000313" key="2">
    <source>
        <dbReference type="EMBL" id="QDU77485.1"/>
    </source>
</evidence>
<evidence type="ECO:0000313" key="3">
    <source>
        <dbReference type="Proteomes" id="UP000318626"/>
    </source>
</evidence>
<proteinExistence type="predicted"/>
<keyword evidence="1" id="KW-0732">Signal</keyword>
<dbReference type="AlphaFoldDB" id="A0A518CE28"/>
<dbReference type="KEGG" id="bvo:Pan97_45550"/>
<feature type="signal peptide" evidence="1">
    <location>
        <begin position="1"/>
        <end position="20"/>
    </location>
</feature>
<accession>A0A518CE28</accession>
<name>A0A518CE28_9BACT</name>
<evidence type="ECO:0000256" key="1">
    <source>
        <dbReference type="SAM" id="SignalP"/>
    </source>
</evidence>
<dbReference type="EMBL" id="CP036289">
    <property type="protein sequence ID" value="QDU77485.1"/>
    <property type="molecule type" value="Genomic_DNA"/>
</dbReference>
<dbReference type="OrthoDB" id="10013854at2"/>
<organism evidence="2 3">
    <name type="scientific">Bremerella volcania</name>
    <dbReference type="NCBI Taxonomy" id="2527984"/>
    <lineage>
        <taxon>Bacteria</taxon>
        <taxon>Pseudomonadati</taxon>
        <taxon>Planctomycetota</taxon>
        <taxon>Planctomycetia</taxon>
        <taxon>Pirellulales</taxon>
        <taxon>Pirellulaceae</taxon>
        <taxon>Bremerella</taxon>
    </lineage>
</organism>
<dbReference type="Proteomes" id="UP000318626">
    <property type="component" value="Chromosome"/>
</dbReference>
<dbReference type="RefSeq" id="WP_144976390.1">
    <property type="nucleotide sequence ID" value="NZ_CP036289.1"/>
</dbReference>
<reference evidence="3" key="1">
    <citation type="submission" date="2019-02" db="EMBL/GenBank/DDBJ databases">
        <title>Deep-cultivation of Planctomycetes and their phenomic and genomic characterization uncovers novel biology.</title>
        <authorList>
            <person name="Wiegand S."/>
            <person name="Jogler M."/>
            <person name="Boedeker C."/>
            <person name="Pinto D."/>
            <person name="Vollmers J."/>
            <person name="Rivas-Marin E."/>
            <person name="Kohn T."/>
            <person name="Peeters S.H."/>
            <person name="Heuer A."/>
            <person name="Rast P."/>
            <person name="Oberbeckmann S."/>
            <person name="Bunk B."/>
            <person name="Jeske O."/>
            <person name="Meyerdierks A."/>
            <person name="Storesund J.E."/>
            <person name="Kallscheuer N."/>
            <person name="Luecker S."/>
            <person name="Lage O.M."/>
            <person name="Pohl T."/>
            <person name="Merkel B.J."/>
            <person name="Hornburger P."/>
            <person name="Mueller R.-W."/>
            <person name="Bruemmer F."/>
            <person name="Labrenz M."/>
            <person name="Spormann A.M."/>
            <person name="Op den Camp H."/>
            <person name="Overmann J."/>
            <person name="Amann R."/>
            <person name="Jetten M.S.M."/>
            <person name="Mascher T."/>
            <person name="Medema M.H."/>
            <person name="Devos D.P."/>
            <person name="Kaster A.-K."/>
            <person name="Ovreas L."/>
            <person name="Rohde M."/>
            <person name="Galperin M.Y."/>
            <person name="Jogler C."/>
        </authorList>
    </citation>
    <scope>NUCLEOTIDE SEQUENCE [LARGE SCALE GENOMIC DNA]</scope>
    <source>
        <strain evidence="3">Pan97</strain>
    </source>
</reference>
<keyword evidence="3" id="KW-1185">Reference proteome</keyword>